<reference evidence="1" key="1">
    <citation type="submission" date="2024-05" db="EMBL/GenBank/DDBJ databases">
        <title>The simplest Porifera holobiont: glass sponge Aphrocallistes beatrix thrives with only two symbionts.</title>
        <authorList>
            <person name="N Garritano A."/>
            <person name="A Allen M."/>
            <person name="Thomas T."/>
        </authorList>
    </citation>
    <scope>NUCLEOTIDE SEQUENCE</scope>
    <source>
        <strain evidence="1">AB1</strain>
    </source>
</reference>
<name>A0AAU7N480_9VIRU</name>
<gene>
    <name evidence="1" type="ORF">ZGOWGMRN_CDS_0052</name>
</gene>
<sequence>MDKALIEQFKTWGVRLGSRIGWGTGVGGISQYDWNIGFDQAPVVGNAEVTFKTHKHGDNYFVKFSNIRPTRIKKQLFHEPLTLDTQISSVNTSKISNTSENIDIDRGYEFEQSSETTYENQVGVEVGLMLRQNISYGGAASPVAGETEITATINTNFSHTAGGSSSNGTTIRNDITVPPKTEVTLTTQTSKSRFEQKCEFWCGIEASVSVLSYGDYLLEWSSMEDCIKTLRGNGPYSNDAFMQRLNEGWIGIDAANEIEEVNIPDQHFTTLAKFSNSTNGDIKITERAL</sequence>
<organism evidence="1">
    <name type="scientific">Nitrosopumivirus cobalaminus</name>
    <dbReference type="NCBI Taxonomy" id="3158414"/>
    <lineage>
        <taxon>Viruses</taxon>
    </lineage>
</organism>
<protein>
    <submittedName>
        <fullName evidence="1">Uncharacterized protein</fullName>
    </submittedName>
</protein>
<dbReference type="SUPFAM" id="SSF56973">
    <property type="entry name" value="Aerolisin/ETX pore-forming domain"/>
    <property type="match status" value="1"/>
</dbReference>
<accession>A0AAU7N480</accession>
<proteinExistence type="predicted"/>
<dbReference type="Gene3D" id="2.170.15.10">
    <property type="entry name" value="Proaerolysin, chain A, domain 3"/>
    <property type="match status" value="1"/>
</dbReference>
<evidence type="ECO:0000313" key="1">
    <source>
        <dbReference type="EMBL" id="XBQ68786.1"/>
    </source>
</evidence>
<dbReference type="EMBL" id="PP848464">
    <property type="protein sequence ID" value="XBQ68786.1"/>
    <property type="molecule type" value="Genomic_DNA"/>
</dbReference>